<evidence type="ECO:0000259" key="1">
    <source>
        <dbReference type="Pfam" id="PF13460"/>
    </source>
</evidence>
<dbReference type="SUPFAM" id="SSF51735">
    <property type="entry name" value="NAD(P)-binding Rossmann-fold domains"/>
    <property type="match status" value="1"/>
</dbReference>
<dbReference type="InterPro" id="IPR016040">
    <property type="entry name" value="NAD(P)-bd_dom"/>
</dbReference>
<dbReference type="Gene3D" id="3.40.50.720">
    <property type="entry name" value="NAD(P)-binding Rossmann-like Domain"/>
    <property type="match status" value="1"/>
</dbReference>
<reference evidence="2" key="1">
    <citation type="submission" date="2019-10" db="EMBL/GenBank/DDBJ databases">
        <title>Description of Paenibacillus glebae sp. nov.</title>
        <authorList>
            <person name="Carlier A."/>
            <person name="Qi S."/>
        </authorList>
    </citation>
    <scope>NUCLEOTIDE SEQUENCE</scope>
    <source>
        <strain evidence="2">LMG 31456</strain>
    </source>
</reference>
<sequence>MKIALISASGTIGQRILEEALTRGHLVTAVVRDPSRITKQNENLKVVTGNIFEEESVANAVAGHDVVISAFGPAFGTGEEHTLVDATRTLIKGVKKAGVGRLLAVGGAASLEVAPGVLLIDTPEFPEIVKPTAIAHRDALGVYRQENELNWTNLSPAAKIAPGERTGKYRTGTEQLIVNEKGESYISAEDYAIAMLDEVEKPQYSRQRFTVGY</sequence>
<dbReference type="Pfam" id="PF13460">
    <property type="entry name" value="NAD_binding_10"/>
    <property type="match status" value="1"/>
</dbReference>
<dbReference type="CDD" id="cd05244">
    <property type="entry name" value="BVR-B_like_SDR_a"/>
    <property type="match status" value="1"/>
</dbReference>
<dbReference type="RefSeq" id="WP_171656137.1">
    <property type="nucleotide sequence ID" value="NZ_WHOD01000128.1"/>
</dbReference>
<gene>
    <name evidence="2" type="ORF">GC093_32335</name>
</gene>
<dbReference type="EMBL" id="WHOD01000128">
    <property type="protein sequence ID" value="NOU97880.1"/>
    <property type="molecule type" value="Genomic_DNA"/>
</dbReference>
<dbReference type="InterPro" id="IPR051606">
    <property type="entry name" value="Polyketide_Oxido-like"/>
</dbReference>
<dbReference type="InterPro" id="IPR036291">
    <property type="entry name" value="NAD(P)-bd_dom_sf"/>
</dbReference>
<organism evidence="2 3">
    <name type="scientific">Paenibacillus foliorum</name>
    <dbReference type="NCBI Taxonomy" id="2654974"/>
    <lineage>
        <taxon>Bacteria</taxon>
        <taxon>Bacillati</taxon>
        <taxon>Bacillota</taxon>
        <taxon>Bacilli</taxon>
        <taxon>Bacillales</taxon>
        <taxon>Paenibacillaceae</taxon>
        <taxon>Paenibacillus</taxon>
    </lineage>
</organism>
<keyword evidence="3" id="KW-1185">Reference proteome</keyword>
<dbReference type="PANTHER" id="PTHR43355:SF2">
    <property type="entry name" value="FLAVIN REDUCTASE (NADPH)"/>
    <property type="match status" value="1"/>
</dbReference>
<comment type="caution">
    <text evidence="2">The sequence shown here is derived from an EMBL/GenBank/DDBJ whole genome shotgun (WGS) entry which is preliminary data.</text>
</comment>
<evidence type="ECO:0000313" key="2">
    <source>
        <dbReference type="EMBL" id="NOU97880.1"/>
    </source>
</evidence>
<protein>
    <submittedName>
        <fullName evidence="2">NAD(P)H-binding protein</fullName>
    </submittedName>
</protein>
<accession>A0A972GXD3</accession>
<evidence type="ECO:0000313" key="3">
    <source>
        <dbReference type="Proteomes" id="UP000641588"/>
    </source>
</evidence>
<feature type="domain" description="NAD(P)-binding" evidence="1">
    <location>
        <begin position="8"/>
        <end position="202"/>
    </location>
</feature>
<name>A0A972GXD3_9BACL</name>
<dbReference type="AlphaFoldDB" id="A0A972GXD3"/>
<dbReference type="GO" id="GO:0016646">
    <property type="term" value="F:oxidoreductase activity, acting on the CH-NH group of donors, NAD or NADP as acceptor"/>
    <property type="evidence" value="ECO:0007669"/>
    <property type="project" value="TreeGrafter"/>
</dbReference>
<dbReference type="Proteomes" id="UP000641588">
    <property type="component" value="Unassembled WGS sequence"/>
</dbReference>
<proteinExistence type="predicted"/>
<dbReference type="PANTHER" id="PTHR43355">
    <property type="entry name" value="FLAVIN REDUCTASE (NADPH)"/>
    <property type="match status" value="1"/>
</dbReference>